<dbReference type="GO" id="GO:0031942">
    <property type="term" value="C:i-AAA complex"/>
    <property type="evidence" value="ECO:0007669"/>
    <property type="project" value="TreeGrafter"/>
</dbReference>
<keyword evidence="1" id="KW-0802">TPR repeat</keyword>
<dbReference type="PANTHER" id="PTHR28142">
    <property type="entry name" value="MITOCHONDRIAL INNER MEMBRANE I-AAA PROTEASE SUPERCOMPLEX SUBUNIT MGR3-RELATED"/>
    <property type="match status" value="1"/>
</dbReference>
<dbReference type="Proteomes" id="UP001199106">
    <property type="component" value="Unassembled WGS sequence"/>
</dbReference>
<protein>
    <submittedName>
        <fullName evidence="4">Uncharacterized protein</fullName>
    </submittedName>
</protein>
<dbReference type="InterPro" id="IPR019734">
    <property type="entry name" value="TPR_rpt"/>
</dbReference>
<feature type="compositionally biased region" description="Basic and acidic residues" evidence="2">
    <location>
        <begin position="262"/>
        <end position="274"/>
    </location>
</feature>
<organism evidence="4 5">
    <name type="scientific">Alternaria panax</name>
    <dbReference type="NCBI Taxonomy" id="48097"/>
    <lineage>
        <taxon>Eukaryota</taxon>
        <taxon>Fungi</taxon>
        <taxon>Dikarya</taxon>
        <taxon>Ascomycota</taxon>
        <taxon>Pezizomycotina</taxon>
        <taxon>Dothideomycetes</taxon>
        <taxon>Pleosporomycetidae</taxon>
        <taxon>Pleosporales</taxon>
        <taxon>Pleosporineae</taxon>
        <taxon>Pleosporaceae</taxon>
        <taxon>Alternaria</taxon>
        <taxon>Alternaria sect. Panax</taxon>
    </lineage>
</organism>
<dbReference type="SUPFAM" id="SSF48452">
    <property type="entry name" value="TPR-like"/>
    <property type="match status" value="1"/>
</dbReference>
<gene>
    <name evidence="4" type="ORF">G6011_11802</name>
</gene>
<evidence type="ECO:0000256" key="2">
    <source>
        <dbReference type="SAM" id="MobiDB-lite"/>
    </source>
</evidence>
<dbReference type="EMBL" id="JAANER010000013">
    <property type="protein sequence ID" value="KAG9184972.1"/>
    <property type="molecule type" value="Genomic_DNA"/>
</dbReference>
<name>A0AAD4F7K2_9PLEO</name>
<accession>A0AAD4F7K2</accession>
<proteinExistence type="predicted"/>
<dbReference type="Gene3D" id="1.25.40.10">
    <property type="entry name" value="Tetratricopeptide repeat domain"/>
    <property type="match status" value="1"/>
</dbReference>
<feature type="repeat" description="TPR" evidence="1">
    <location>
        <begin position="433"/>
        <end position="466"/>
    </location>
</feature>
<dbReference type="GO" id="GO:0051787">
    <property type="term" value="F:misfolded protein binding"/>
    <property type="evidence" value="ECO:0007669"/>
    <property type="project" value="TreeGrafter"/>
</dbReference>
<keyword evidence="5" id="KW-1185">Reference proteome</keyword>
<keyword evidence="3" id="KW-1133">Transmembrane helix</keyword>
<comment type="caution">
    <text evidence="4">The sequence shown here is derived from an EMBL/GenBank/DDBJ whole genome shotgun (WGS) entry which is preliminary data.</text>
</comment>
<dbReference type="InterPro" id="IPR040201">
    <property type="entry name" value="Mrg3-like"/>
</dbReference>
<dbReference type="PANTHER" id="PTHR28142:SF1">
    <property type="entry name" value="MITOCHONDRIAL INNER MEMBRANE I-AAA PROTEASE SUPERCOMPLEX SUBUNIT MGR3-RELATED"/>
    <property type="match status" value="1"/>
</dbReference>
<dbReference type="InterPro" id="IPR011990">
    <property type="entry name" value="TPR-like_helical_dom_sf"/>
</dbReference>
<sequence length="488" mass="55437">MRAACHLAHFPALARRTMFSTTTLPRGLPRTSLPLLARCEARAPLTTLTRCTQRLPTRPWPRRPVQQPLSRRHRSTIRAQFSEQYHKSPVLFPFALATIALVAGICVFYIPWYYKNIIIKPYHNFPEPVAKKLRKALFYSRGKYLDIREANKHFRQALAVADEMGMDPFSDEIMGVKYTIAALFEEAGYYSLAIDVLEIMRADCQKWVDEFSDRHWEDGDRSRVKKNMVQINLKLGQLYDVRYVNEPDNGEKRLVEAVESALKEQQRRERDGVKSGEGPWLTNDEMGGVLEGMQKWSSGLASWNTLRAIRLPLPRNTIIRKSAPALSTDIMPQRRPEYVSHSTPVSPFHPPTHPPTLTHPTPVNNISTCLVQQTPPSTTDAITMAPEPGFPITNSAPRSLLIDQARQWAERALAQASQIKGETRNEECDMGCAVATHNLGEFYEMEGRLKEARERYEEAAQLAKKMGFKEGLVNARAGVKRCRDAKKA</sequence>
<evidence type="ECO:0000313" key="4">
    <source>
        <dbReference type="EMBL" id="KAG9184972.1"/>
    </source>
</evidence>
<evidence type="ECO:0000256" key="3">
    <source>
        <dbReference type="SAM" id="Phobius"/>
    </source>
</evidence>
<dbReference type="CDD" id="cd24145">
    <property type="entry name" value="Mgr3-like"/>
    <property type="match status" value="1"/>
</dbReference>
<reference evidence="4" key="1">
    <citation type="submission" date="2021-07" db="EMBL/GenBank/DDBJ databases">
        <title>Genome Resource of American Ginseng Black Spot Pathogen Alternaria panax.</title>
        <authorList>
            <person name="Qiu C."/>
            <person name="Wang W."/>
            <person name="Liu Z."/>
        </authorList>
    </citation>
    <scope>NUCLEOTIDE SEQUENCE</scope>
    <source>
        <strain evidence="4">BNCC115425</strain>
    </source>
</reference>
<feature type="region of interest" description="Disordered" evidence="2">
    <location>
        <begin position="262"/>
        <end position="286"/>
    </location>
</feature>
<evidence type="ECO:0000313" key="5">
    <source>
        <dbReference type="Proteomes" id="UP001199106"/>
    </source>
</evidence>
<evidence type="ECO:0000256" key="1">
    <source>
        <dbReference type="PROSITE-ProRule" id="PRU00339"/>
    </source>
</evidence>
<keyword evidence="3" id="KW-0812">Transmembrane</keyword>
<dbReference type="GO" id="GO:0006515">
    <property type="term" value="P:protein quality control for misfolded or incompletely synthesized proteins"/>
    <property type="evidence" value="ECO:0007669"/>
    <property type="project" value="TreeGrafter"/>
</dbReference>
<dbReference type="PROSITE" id="PS50005">
    <property type="entry name" value="TPR"/>
    <property type="match status" value="1"/>
</dbReference>
<feature type="transmembrane region" description="Helical" evidence="3">
    <location>
        <begin position="90"/>
        <end position="114"/>
    </location>
</feature>
<keyword evidence="3" id="KW-0472">Membrane</keyword>
<dbReference type="AlphaFoldDB" id="A0AAD4F7K2"/>